<dbReference type="Proteomes" id="UP000777560">
    <property type="component" value="Unassembled WGS sequence"/>
</dbReference>
<organism evidence="1 2">
    <name type="scientific">Apilactobacillus micheneri</name>
    <dbReference type="NCBI Taxonomy" id="1899430"/>
    <lineage>
        <taxon>Bacteria</taxon>
        <taxon>Bacillati</taxon>
        <taxon>Bacillota</taxon>
        <taxon>Bacilli</taxon>
        <taxon>Lactobacillales</taxon>
        <taxon>Lactobacillaceae</taxon>
        <taxon>Apilactobacillus</taxon>
    </lineage>
</organism>
<gene>
    <name evidence="1" type="ORF">DY114_06450</name>
</gene>
<sequence length="295" mass="34041">MFLGAKNKTNINQKLNNIFVNYKNRNYNNVNVLNINDMQIYLAGIKYEDLPNYNVPLYLLNIECIDRDSKIVYGDISKDFAHRRVEPSNINKNNNTGSMISSQIAIDPLRQIVAITRGNNSISQQNIKRFLKNLLETNAMSFNLILNRKAMKDIANYDLVTKLDYSIASPSNFENIDEQDEDLINQFKYANNLQSDFVTTTFRTHLSNKDSILEKVSGLLGIHSKKAKVRKLNVSGMKDGKEDSIDLIKNSLYYNGSIHYDDSIEIEDIFNLLIYSFQQNYDFIQKSYLIENNLD</sequence>
<dbReference type="RefSeq" id="WP_140926003.1">
    <property type="nucleotide sequence ID" value="NZ_QUAU01000004.1"/>
</dbReference>
<proteinExistence type="predicted"/>
<protein>
    <submittedName>
        <fullName evidence="1">Uncharacterized protein</fullName>
    </submittedName>
</protein>
<reference evidence="1 2" key="1">
    <citation type="submission" date="2018-08" db="EMBL/GenBank/DDBJ databases">
        <title>Comparative genomics of wild bee and flower associated Lactobacillus reveals potential adaptation to the bee host.</title>
        <authorList>
            <person name="Vuong H.Q."/>
            <person name="Mcfrederick Q.S."/>
        </authorList>
    </citation>
    <scope>NUCLEOTIDE SEQUENCE [LARGE SCALE GENOMIC DNA]</scope>
    <source>
        <strain evidence="1 2">HV_13</strain>
    </source>
</reference>
<evidence type="ECO:0000313" key="1">
    <source>
        <dbReference type="EMBL" id="TPR24290.1"/>
    </source>
</evidence>
<accession>A0ABY2YZY4</accession>
<keyword evidence="2" id="KW-1185">Reference proteome</keyword>
<evidence type="ECO:0000313" key="2">
    <source>
        <dbReference type="Proteomes" id="UP000777560"/>
    </source>
</evidence>
<name>A0ABY2YZY4_9LACO</name>
<dbReference type="EMBL" id="QUAV01000004">
    <property type="protein sequence ID" value="TPR24290.1"/>
    <property type="molecule type" value="Genomic_DNA"/>
</dbReference>
<comment type="caution">
    <text evidence="1">The sequence shown here is derived from an EMBL/GenBank/DDBJ whole genome shotgun (WGS) entry which is preliminary data.</text>
</comment>